<dbReference type="InterPro" id="IPR050960">
    <property type="entry name" value="AB_hydrolase_4_sf"/>
</dbReference>
<keyword evidence="4" id="KW-1185">Reference proteome</keyword>
<dbReference type="PANTHER" id="PTHR10794:SF63">
    <property type="entry name" value="ALPHA_BETA HYDROLASE 1, ISOFORM A"/>
    <property type="match status" value="1"/>
</dbReference>
<dbReference type="PIRSF" id="PIRSF005211">
    <property type="entry name" value="Ab_hydro_YheT"/>
    <property type="match status" value="1"/>
</dbReference>
<dbReference type="EMBL" id="CAWUHC010000005">
    <property type="protein sequence ID" value="CAK7211114.1"/>
    <property type="molecule type" value="Genomic_DNA"/>
</dbReference>
<evidence type="ECO:0000313" key="4">
    <source>
        <dbReference type="Proteomes" id="UP001642406"/>
    </source>
</evidence>
<comment type="caution">
    <text evidence="3">The sequence shown here is derived from an EMBL/GenBank/DDBJ whole genome shotgun (WGS) entry which is preliminary data.</text>
</comment>
<dbReference type="Proteomes" id="UP001642406">
    <property type="component" value="Unassembled WGS sequence"/>
</dbReference>
<proteinExistence type="inferred from homology"/>
<dbReference type="Pfam" id="PF00561">
    <property type="entry name" value="Abhydrolase_1"/>
    <property type="match status" value="1"/>
</dbReference>
<reference evidence="3 4" key="1">
    <citation type="submission" date="2024-01" db="EMBL/GenBank/DDBJ databases">
        <authorList>
            <person name="Allen C."/>
            <person name="Tagirdzhanova G."/>
        </authorList>
    </citation>
    <scope>NUCLEOTIDE SEQUENCE [LARGE SCALE GENOMIC DNA]</scope>
</reference>
<evidence type="ECO:0000259" key="2">
    <source>
        <dbReference type="Pfam" id="PF00561"/>
    </source>
</evidence>
<evidence type="ECO:0000256" key="1">
    <source>
        <dbReference type="ARBA" id="ARBA00010884"/>
    </source>
</evidence>
<evidence type="ECO:0000313" key="3">
    <source>
        <dbReference type="EMBL" id="CAK7211114.1"/>
    </source>
</evidence>
<feature type="domain" description="AB hydrolase-1" evidence="2">
    <location>
        <begin position="137"/>
        <end position="358"/>
    </location>
</feature>
<dbReference type="SUPFAM" id="SSF53474">
    <property type="entry name" value="alpha/beta-Hydrolases"/>
    <property type="match status" value="1"/>
</dbReference>
<dbReference type="InterPro" id="IPR029058">
    <property type="entry name" value="AB_hydrolase_fold"/>
</dbReference>
<protein>
    <recommendedName>
        <fullName evidence="2">AB hydrolase-1 domain-containing protein</fullName>
    </recommendedName>
</protein>
<sequence length="441" mass="49240">MDWFGRANIEFTHAASPLQLQLNKATTAGQANGKTTTDLAQICRDSTPVCQLNPLLFNGHLQTMWTAVAQSAPEIYYRRRIFDADHATYNGTFAVDFAVPPFKVPAPDPKLPQPLPPRTAFFEEGAFADIGSDDSRPMLLVLHGLSGGSYEVYLRHCLLPLLDSVDEPWEIAVVNSRGCAGSSITSGVLFNARATWDLRQVVLWAREKFPNRPLFGLGFSLGANIMTNYVGEEGAGCPLKAAVVVGNPFDLQVSNKFLQHSFLGRSVYETFMGNNMKKLINRHREAIIKHTDLDLDRINQIKTLYEFDREVQCPTWGYPTEEAYYRDASSCDLLLDIRIPFMALQAKDDPIAVAEAVPVGEFKQNPYTVLCMTSLGGHLSWFEPGGGRWHAKPVTQFLHNMATKIDLDAIPRNLMDHNSKQRPGVSFKPLRRKLQIDLSQA</sequence>
<accession>A0ABP0AV27</accession>
<dbReference type="PANTHER" id="PTHR10794">
    <property type="entry name" value="ABHYDROLASE DOMAIN-CONTAINING PROTEIN"/>
    <property type="match status" value="1"/>
</dbReference>
<organism evidence="3 4">
    <name type="scientific">Sporothrix bragantina</name>
    <dbReference type="NCBI Taxonomy" id="671064"/>
    <lineage>
        <taxon>Eukaryota</taxon>
        <taxon>Fungi</taxon>
        <taxon>Dikarya</taxon>
        <taxon>Ascomycota</taxon>
        <taxon>Pezizomycotina</taxon>
        <taxon>Sordariomycetes</taxon>
        <taxon>Sordariomycetidae</taxon>
        <taxon>Ophiostomatales</taxon>
        <taxon>Ophiostomataceae</taxon>
        <taxon>Sporothrix</taxon>
    </lineage>
</organism>
<name>A0ABP0AV27_9PEZI</name>
<dbReference type="InterPro" id="IPR000073">
    <property type="entry name" value="AB_hydrolase_1"/>
</dbReference>
<dbReference type="InterPro" id="IPR012020">
    <property type="entry name" value="ABHD4"/>
</dbReference>
<comment type="similarity">
    <text evidence="1">Belongs to the AB hydrolase superfamily. AB hydrolase 4 family.</text>
</comment>
<gene>
    <name evidence="3" type="ORF">SBRCBS47491_001008</name>
</gene>
<dbReference type="Gene3D" id="3.40.50.1820">
    <property type="entry name" value="alpha/beta hydrolase"/>
    <property type="match status" value="1"/>
</dbReference>